<dbReference type="GO" id="GO:0007131">
    <property type="term" value="P:reciprocal meiotic recombination"/>
    <property type="evidence" value="ECO:0007669"/>
    <property type="project" value="TreeGrafter"/>
</dbReference>
<dbReference type="GO" id="GO:0042138">
    <property type="term" value="P:meiotic DNA double-strand break formation"/>
    <property type="evidence" value="ECO:0007669"/>
    <property type="project" value="InterPro"/>
</dbReference>
<evidence type="ECO:0000256" key="11">
    <source>
        <dbReference type="ARBA" id="ARBA00023242"/>
    </source>
</evidence>
<dbReference type="Pfam" id="PF21180">
    <property type="entry name" value="TOP6A-Spo11_Toprim"/>
    <property type="match status" value="1"/>
</dbReference>
<keyword evidence="17" id="KW-1185">Reference proteome</keyword>
<dbReference type="PRINTS" id="PR01551">
    <property type="entry name" value="SPO11HOMOLOG"/>
</dbReference>
<organism evidence="16 17">
    <name type="scientific">Mucor circinelloides f. circinelloides (strain 1006PhL)</name>
    <name type="common">Mucormycosis agent</name>
    <name type="synonym">Calyptromyces circinelloides</name>
    <dbReference type="NCBI Taxonomy" id="1220926"/>
    <lineage>
        <taxon>Eukaryota</taxon>
        <taxon>Fungi</taxon>
        <taxon>Fungi incertae sedis</taxon>
        <taxon>Mucoromycota</taxon>
        <taxon>Mucoromycotina</taxon>
        <taxon>Mucoromycetes</taxon>
        <taxon>Mucorales</taxon>
        <taxon>Mucorineae</taxon>
        <taxon>Mucoraceae</taxon>
        <taxon>Mucor</taxon>
    </lineage>
</organism>
<evidence type="ECO:0000259" key="15">
    <source>
        <dbReference type="Pfam" id="PF21180"/>
    </source>
</evidence>
<dbReference type="FunCoup" id="S2JRB6">
    <property type="interactions" value="141"/>
</dbReference>
<dbReference type="AlphaFoldDB" id="S2JRB6"/>
<dbReference type="InterPro" id="IPR013048">
    <property type="entry name" value="Meiotic_Spo11"/>
</dbReference>
<dbReference type="GO" id="GO:0046872">
    <property type="term" value="F:metal ion binding"/>
    <property type="evidence" value="ECO:0007669"/>
    <property type="project" value="UniProtKB-KW"/>
</dbReference>
<evidence type="ECO:0000256" key="2">
    <source>
        <dbReference type="ARBA" id="ARBA00001946"/>
    </source>
</evidence>
<dbReference type="PRINTS" id="PR01550">
    <property type="entry name" value="TOP6AFAMILY"/>
</dbReference>
<evidence type="ECO:0000256" key="13">
    <source>
        <dbReference type="SAM" id="MobiDB-lite"/>
    </source>
</evidence>
<comment type="subcellular location">
    <subcellularLocation>
        <location evidence="3">Nucleus</location>
    </subcellularLocation>
</comment>
<dbReference type="GO" id="GO:0000706">
    <property type="term" value="P:meiotic DNA double-strand break processing"/>
    <property type="evidence" value="ECO:0007669"/>
    <property type="project" value="TreeGrafter"/>
</dbReference>
<evidence type="ECO:0000256" key="7">
    <source>
        <dbReference type="ARBA" id="ARBA00022842"/>
    </source>
</evidence>
<dbReference type="GO" id="GO:0005524">
    <property type="term" value="F:ATP binding"/>
    <property type="evidence" value="ECO:0007669"/>
    <property type="project" value="InterPro"/>
</dbReference>
<dbReference type="EMBL" id="KE123913">
    <property type="protein sequence ID" value="EPB91057.1"/>
    <property type="molecule type" value="Genomic_DNA"/>
</dbReference>
<keyword evidence="6" id="KW-0479">Metal-binding</keyword>
<keyword evidence="8 12" id="KW-0799">Topoisomerase</keyword>
<keyword evidence="9 12" id="KW-0238">DNA-binding</keyword>
<dbReference type="InterPro" id="IPR036078">
    <property type="entry name" value="Spo11/TopoVI_A_sf"/>
</dbReference>
<dbReference type="VEuPathDB" id="FungiDB:HMPREF1544_02126"/>
<accession>S2JRB6</accession>
<evidence type="ECO:0000256" key="10">
    <source>
        <dbReference type="ARBA" id="ARBA00023235"/>
    </source>
</evidence>
<evidence type="ECO:0000256" key="3">
    <source>
        <dbReference type="ARBA" id="ARBA00004123"/>
    </source>
</evidence>
<comment type="similarity">
    <text evidence="4 12">Belongs to the TOP6A family.</text>
</comment>
<dbReference type="Gene3D" id="1.10.10.10">
    <property type="entry name" value="Winged helix-like DNA-binding domain superfamily/Winged helix DNA-binding domain"/>
    <property type="match status" value="1"/>
</dbReference>
<reference evidence="17" key="1">
    <citation type="submission" date="2013-05" db="EMBL/GenBank/DDBJ databases">
        <title>The Genome sequence of Mucor circinelloides f. circinelloides 1006PhL.</title>
        <authorList>
            <consortium name="The Broad Institute Genomics Platform"/>
            <person name="Cuomo C."/>
            <person name="Earl A."/>
            <person name="Findley K."/>
            <person name="Lee S.C."/>
            <person name="Walker B."/>
            <person name="Young S."/>
            <person name="Zeng Q."/>
            <person name="Gargeya S."/>
            <person name="Fitzgerald M."/>
            <person name="Haas B."/>
            <person name="Abouelleil A."/>
            <person name="Allen A.W."/>
            <person name="Alvarado L."/>
            <person name="Arachchi H.M."/>
            <person name="Berlin A.M."/>
            <person name="Chapman S.B."/>
            <person name="Gainer-Dewar J."/>
            <person name="Goldberg J."/>
            <person name="Griggs A."/>
            <person name="Gujja S."/>
            <person name="Hansen M."/>
            <person name="Howarth C."/>
            <person name="Imamovic A."/>
            <person name="Ireland A."/>
            <person name="Larimer J."/>
            <person name="McCowan C."/>
            <person name="Murphy C."/>
            <person name="Pearson M."/>
            <person name="Poon T.W."/>
            <person name="Priest M."/>
            <person name="Roberts A."/>
            <person name="Saif S."/>
            <person name="Shea T."/>
            <person name="Sisk P."/>
            <person name="Sykes S."/>
            <person name="Wortman J."/>
            <person name="Nusbaum C."/>
            <person name="Birren B."/>
        </authorList>
    </citation>
    <scope>NUCLEOTIDE SEQUENCE [LARGE SCALE GENOMIC DNA]</scope>
    <source>
        <strain evidence="17">1006PhL</strain>
    </source>
</reference>
<dbReference type="Gene3D" id="3.40.1360.10">
    <property type="match status" value="1"/>
</dbReference>
<comment type="catalytic activity">
    <reaction evidence="1 12">
        <text>ATP-dependent breakage, passage and rejoining of double-stranded DNA.</text>
        <dbReference type="EC" id="5.6.2.2"/>
    </reaction>
</comment>
<proteinExistence type="inferred from homology"/>
<keyword evidence="11" id="KW-0539">Nucleus</keyword>
<keyword evidence="7" id="KW-0460">Magnesium</keyword>
<feature type="region of interest" description="Disordered" evidence="13">
    <location>
        <begin position="103"/>
        <end position="146"/>
    </location>
</feature>
<evidence type="ECO:0000313" key="16">
    <source>
        <dbReference type="EMBL" id="EPB91057.1"/>
    </source>
</evidence>
<evidence type="ECO:0000256" key="12">
    <source>
        <dbReference type="PROSITE-ProRule" id="PRU01385"/>
    </source>
</evidence>
<dbReference type="STRING" id="1220926.S2JRB6"/>
<dbReference type="PANTHER" id="PTHR10848:SF0">
    <property type="entry name" value="MEIOTIC RECOMBINATION PROTEIN SPO11"/>
    <property type="match status" value="1"/>
</dbReference>
<feature type="domain" description="Spo11/DNA topoisomerase VI subunit A N-terminal" evidence="14">
    <location>
        <begin position="159"/>
        <end position="219"/>
    </location>
</feature>
<evidence type="ECO:0000256" key="8">
    <source>
        <dbReference type="ARBA" id="ARBA00023029"/>
    </source>
</evidence>
<dbReference type="InterPro" id="IPR013049">
    <property type="entry name" value="Spo11/TopoVI_A_N"/>
</dbReference>
<dbReference type="InterPro" id="IPR036388">
    <property type="entry name" value="WH-like_DNA-bd_sf"/>
</dbReference>
<dbReference type="InterPro" id="IPR002815">
    <property type="entry name" value="Spo11/TopoVI_A"/>
</dbReference>
<feature type="active site" description="O-(5'-phospho-DNA)-tyrosine intermediate" evidence="12">
    <location>
        <position position="187"/>
    </location>
</feature>
<dbReference type="CDD" id="cd00223">
    <property type="entry name" value="TOPRIM_TopoIIB_SPO"/>
    <property type="match status" value="1"/>
</dbReference>
<name>S2JRB6_MUCC1</name>
<protein>
    <recommendedName>
        <fullName evidence="5">DNA topoisomerase (ATP-hydrolyzing)</fullName>
        <ecNumber evidence="5">5.6.2.2</ecNumber>
    </recommendedName>
</protein>
<evidence type="ECO:0000259" key="14">
    <source>
        <dbReference type="Pfam" id="PF04406"/>
    </source>
</evidence>
<dbReference type="InterPro" id="IPR034136">
    <property type="entry name" value="TOPRIM_Topo6A/Spo11"/>
</dbReference>
<dbReference type="InParanoid" id="S2JRB6"/>
<feature type="compositionally biased region" description="Low complexity" evidence="13">
    <location>
        <begin position="115"/>
        <end position="145"/>
    </location>
</feature>
<dbReference type="GO" id="GO:0000228">
    <property type="term" value="C:nuclear chromosome"/>
    <property type="evidence" value="ECO:0007669"/>
    <property type="project" value="TreeGrafter"/>
</dbReference>
<dbReference type="Pfam" id="PF04406">
    <property type="entry name" value="TP6A_N"/>
    <property type="match status" value="1"/>
</dbReference>
<feature type="domain" description="Topoisomerase 6 subunit A/Spo11 TOPRIM" evidence="15">
    <location>
        <begin position="276"/>
        <end position="470"/>
    </location>
</feature>
<dbReference type="OMA" id="DIYATYK"/>
<dbReference type="GO" id="GO:0003918">
    <property type="term" value="F:DNA topoisomerase type II (double strand cut, ATP-hydrolyzing) activity"/>
    <property type="evidence" value="ECO:0007669"/>
    <property type="project" value="UniProtKB-UniRule"/>
</dbReference>
<dbReference type="OrthoDB" id="521512at2759"/>
<evidence type="ECO:0000256" key="9">
    <source>
        <dbReference type="ARBA" id="ARBA00023125"/>
    </source>
</evidence>
<evidence type="ECO:0000256" key="5">
    <source>
        <dbReference type="ARBA" id="ARBA00012895"/>
    </source>
</evidence>
<dbReference type="PROSITE" id="PS52041">
    <property type="entry name" value="TOPO_IIB"/>
    <property type="match status" value="1"/>
</dbReference>
<evidence type="ECO:0000256" key="4">
    <source>
        <dbReference type="ARBA" id="ARBA00006559"/>
    </source>
</evidence>
<dbReference type="EC" id="5.6.2.2" evidence="5"/>
<dbReference type="Proteomes" id="UP000014254">
    <property type="component" value="Unassembled WGS sequence"/>
</dbReference>
<dbReference type="PANTHER" id="PTHR10848">
    <property type="entry name" value="MEIOTIC RECOMBINATION PROTEIN SPO11"/>
    <property type="match status" value="1"/>
</dbReference>
<comment type="cofactor">
    <cofactor evidence="2">
        <name>Mg(2+)</name>
        <dbReference type="ChEBI" id="CHEBI:18420"/>
    </cofactor>
</comment>
<dbReference type="GO" id="GO:0003677">
    <property type="term" value="F:DNA binding"/>
    <property type="evidence" value="ECO:0007669"/>
    <property type="project" value="UniProtKB-UniRule"/>
</dbReference>
<sequence length="474" mass="53071">MVQFIEIYDNEEEDEAYVANSNYVSDILDHEPSMSSSIMPSSALALPSYRSDCNAPNSTTSTTLSSTVEKSRERLMSEIEDTIEHMFTSIAIGELCRLPMTSKPLPQRKRKRPSAADATPSTDVTTTHDSSTTGTANAASSNDNTRYLSLSSSCSKTRALARYLSVLQMIYEAIAYKIMLTKRDMYYRNVELFGKQSVVDIIVDDISRHYNVPRSSLNVSAASKGLVFGPIIIKLKNNKVLNCSSSNSITDTDDEQGILIPPIHQVVQVQCKAKCMIVVEKEATFRYLVSIGFCQSLPESCVLVTGKGYPDLSTRQFVKYFSTHFTLKPILALMDGDPHGLDIYATYKWGTRVMAFDVFNLAVNSIELIGLTCQDRQEFNISPQCLIPLSERDRAKCLAMVRTYNQDETPGQSQLIERGWQDVNTELASQSHQSYIKEINQLLASDHKCEIQALNHNGPYNLTNYLIKKLAKYI</sequence>
<evidence type="ECO:0000313" key="17">
    <source>
        <dbReference type="Proteomes" id="UP000014254"/>
    </source>
</evidence>
<dbReference type="eggNOG" id="KOG2795">
    <property type="taxonomic scope" value="Eukaryota"/>
</dbReference>
<gene>
    <name evidence="16" type="ORF">HMPREF1544_02126</name>
</gene>
<dbReference type="SUPFAM" id="SSF56726">
    <property type="entry name" value="DNA topoisomerase IV, alpha subunit"/>
    <property type="match status" value="1"/>
</dbReference>
<evidence type="ECO:0000256" key="1">
    <source>
        <dbReference type="ARBA" id="ARBA00000185"/>
    </source>
</evidence>
<keyword evidence="10 12" id="KW-0413">Isomerase</keyword>
<evidence type="ECO:0000256" key="6">
    <source>
        <dbReference type="ARBA" id="ARBA00022723"/>
    </source>
</evidence>